<accession>A0A3M7P650</accession>
<keyword evidence="2" id="KW-1185">Reference proteome</keyword>
<reference evidence="1 2" key="1">
    <citation type="journal article" date="2018" name="Sci. Rep.">
        <title>Genomic signatures of local adaptation to the degree of environmental predictability in rotifers.</title>
        <authorList>
            <person name="Franch-Gras L."/>
            <person name="Hahn C."/>
            <person name="Garcia-Roger E.M."/>
            <person name="Carmona M.J."/>
            <person name="Serra M."/>
            <person name="Gomez A."/>
        </authorList>
    </citation>
    <scope>NUCLEOTIDE SEQUENCE [LARGE SCALE GENOMIC DNA]</scope>
    <source>
        <strain evidence="1">HYR1</strain>
    </source>
</reference>
<organism evidence="1 2">
    <name type="scientific">Brachionus plicatilis</name>
    <name type="common">Marine rotifer</name>
    <name type="synonym">Brachionus muelleri</name>
    <dbReference type="NCBI Taxonomy" id="10195"/>
    <lineage>
        <taxon>Eukaryota</taxon>
        <taxon>Metazoa</taxon>
        <taxon>Spiralia</taxon>
        <taxon>Gnathifera</taxon>
        <taxon>Rotifera</taxon>
        <taxon>Eurotatoria</taxon>
        <taxon>Monogononta</taxon>
        <taxon>Pseudotrocha</taxon>
        <taxon>Ploima</taxon>
        <taxon>Brachionidae</taxon>
        <taxon>Brachionus</taxon>
    </lineage>
</organism>
<dbReference type="EMBL" id="REGN01013076">
    <property type="protein sequence ID" value="RMZ94409.1"/>
    <property type="molecule type" value="Genomic_DNA"/>
</dbReference>
<sequence length="60" mass="6987">MDLIFIASLTFSNPLCSKIAIINLFCFVNYGIIIKFYQFNLCWPFEQKCLSCKQISTQLL</sequence>
<proteinExistence type="predicted"/>
<comment type="caution">
    <text evidence="1">The sequence shown here is derived from an EMBL/GenBank/DDBJ whole genome shotgun (WGS) entry which is preliminary data.</text>
</comment>
<dbReference type="AlphaFoldDB" id="A0A3M7P650"/>
<name>A0A3M7P650_BRAPC</name>
<dbReference type="Proteomes" id="UP000276133">
    <property type="component" value="Unassembled WGS sequence"/>
</dbReference>
<protein>
    <submittedName>
        <fullName evidence="1">Uncharacterized protein</fullName>
    </submittedName>
</protein>
<evidence type="ECO:0000313" key="2">
    <source>
        <dbReference type="Proteomes" id="UP000276133"/>
    </source>
</evidence>
<gene>
    <name evidence="1" type="ORF">BpHYR1_037673</name>
</gene>
<evidence type="ECO:0000313" key="1">
    <source>
        <dbReference type="EMBL" id="RMZ94409.1"/>
    </source>
</evidence>